<organism evidence="3 4">
    <name type="scientific">Sinisalibacter lacisalsi</name>
    <dbReference type="NCBI Taxonomy" id="1526570"/>
    <lineage>
        <taxon>Bacteria</taxon>
        <taxon>Pseudomonadati</taxon>
        <taxon>Pseudomonadota</taxon>
        <taxon>Alphaproteobacteria</taxon>
        <taxon>Rhodobacterales</taxon>
        <taxon>Roseobacteraceae</taxon>
        <taxon>Sinisalibacter</taxon>
    </lineage>
</organism>
<evidence type="ECO:0000313" key="4">
    <source>
        <dbReference type="Proteomes" id="UP000617355"/>
    </source>
</evidence>
<evidence type="ECO:0000313" key="3">
    <source>
        <dbReference type="EMBL" id="GGD39210.1"/>
    </source>
</evidence>
<dbReference type="InterPro" id="IPR016163">
    <property type="entry name" value="Ald_DH_C"/>
</dbReference>
<dbReference type="PANTHER" id="PTHR11699">
    <property type="entry name" value="ALDEHYDE DEHYDROGENASE-RELATED"/>
    <property type="match status" value="1"/>
</dbReference>
<proteinExistence type="predicted"/>
<accession>A0ABQ1QRG2</accession>
<evidence type="ECO:0000256" key="1">
    <source>
        <dbReference type="ARBA" id="ARBA00023002"/>
    </source>
</evidence>
<evidence type="ECO:0000259" key="2">
    <source>
        <dbReference type="Pfam" id="PF00171"/>
    </source>
</evidence>
<reference evidence="4" key="1">
    <citation type="journal article" date="2019" name="Int. J. Syst. Evol. Microbiol.">
        <title>The Global Catalogue of Microorganisms (GCM) 10K type strain sequencing project: providing services to taxonomists for standard genome sequencing and annotation.</title>
        <authorList>
            <consortium name="The Broad Institute Genomics Platform"/>
            <consortium name="The Broad Institute Genome Sequencing Center for Infectious Disease"/>
            <person name="Wu L."/>
            <person name="Ma J."/>
        </authorList>
    </citation>
    <scope>NUCLEOTIDE SEQUENCE [LARGE SCALE GENOMIC DNA]</scope>
    <source>
        <strain evidence="4">CGMCC 1.12922</strain>
    </source>
</reference>
<dbReference type="Pfam" id="PF00171">
    <property type="entry name" value="Aldedh"/>
    <property type="match status" value="1"/>
</dbReference>
<name>A0ABQ1QRG2_9RHOB</name>
<dbReference type="CDD" id="cd07109">
    <property type="entry name" value="ALDH_AAS00426"/>
    <property type="match status" value="1"/>
</dbReference>
<dbReference type="EMBL" id="BMGI01000004">
    <property type="protein sequence ID" value="GGD39210.1"/>
    <property type="molecule type" value="Genomic_DNA"/>
</dbReference>
<dbReference type="Gene3D" id="3.40.309.10">
    <property type="entry name" value="Aldehyde Dehydrogenase, Chain A, domain 2"/>
    <property type="match status" value="1"/>
</dbReference>
<dbReference type="InterPro" id="IPR016162">
    <property type="entry name" value="Ald_DH_N"/>
</dbReference>
<sequence>MSIEIRPYWKNYIGGKWVDSSDGQRIDIINPGNGQKICEVARGTGADIDKAVAAARSCFKARVLQDMAPHERGALLFRIADELEKAADEIAEVECLDNGKTLEKGRAELPLTQRYLRYYAGLADKLEGRQIPIGTDLLDYTTHEPYGVSAQIVPWNGPLPVGARSIACAIATANTVVLKSPEDSPLSLFLLAEACERAGVPDGAVNIVCGLGYEAGAALVAHDDIDHIVFTGSVETGKSVLRAAAERVIPCVMELGGKSGGIVFPDADLDQVAESAAAGIFKHAGQICSAGSRLIVHRSLYDEVVSRLVAKAEALTVGPGIDGAELGPLISARQLDRVEALCQVGIDEGATLCTGGKRVAGLDGYFMAPTVFGDVTPQMRIAQEEFFGPVVVIIPFEDTEEAIEIANGTDFGLAAGLYTNNLSLAHKVAHRLVAGQVYVNQWWAGGIETPFGGMKRSGYGREKGQEALLGYVQTKNIGIKL</sequence>
<dbReference type="InterPro" id="IPR016160">
    <property type="entry name" value="Ald_DH_CS_CYS"/>
</dbReference>
<dbReference type="InterPro" id="IPR016161">
    <property type="entry name" value="Ald_DH/histidinol_DH"/>
</dbReference>
<dbReference type="SUPFAM" id="SSF53720">
    <property type="entry name" value="ALDH-like"/>
    <property type="match status" value="1"/>
</dbReference>
<keyword evidence="4" id="KW-1185">Reference proteome</keyword>
<keyword evidence="1" id="KW-0560">Oxidoreductase</keyword>
<feature type="domain" description="Aldehyde dehydrogenase" evidence="2">
    <location>
        <begin position="17"/>
        <end position="477"/>
    </location>
</feature>
<dbReference type="Proteomes" id="UP000617355">
    <property type="component" value="Unassembled WGS sequence"/>
</dbReference>
<dbReference type="InterPro" id="IPR015590">
    <property type="entry name" value="Aldehyde_DH_dom"/>
</dbReference>
<protein>
    <submittedName>
        <fullName evidence="3">Aldehyde dehydrogenase</fullName>
    </submittedName>
</protein>
<comment type="caution">
    <text evidence="3">The sequence shown here is derived from an EMBL/GenBank/DDBJ whole genome shotgun (WGS) entry which is preliminary data.</text>
</comment>
<dbReference type="Gene3D" id="3.40.605.10">
    <property type="entry name" value="Aldehyde Dehydrogenase, Chain A, domain 1"/>
    <property type="match status" value="1"/>
</dbReference>
<gene>
    <name evidence="3" type="ORF">GCM10011358_23940</name>
</gene>
<dbReference type="PROSITE" id="PS00070">
    <property type="entry name" value="ALDEHYDE_DEHYDR_CYS"/>
    <property type="match status" value="1"/>
</dbReference>